<accession>A0A7C6Z7B0</accession>
<comment type="caution">
    <text evidence="1">The sequence shown here is derived from an EMBL/GenBank/DDBJ whole genome shotgun (WGS) entry which is preliminary data.</text>
</comment>
<evidence type="ECO:0000313" key="2">
    <source>
        <dbReference type="Proteomes" id="UP000553059"/>
    </source>
</evidence>
<organism evidence="1 2">
    <name type="scientific">Desulfitobacterium dehalogenans</name>
    <dbReference type="NCBI Taxonomy" id="36854"/>
    <lineage>
        <taxon>Bacteria</taxon>
        <taxon>Bacillati</taxon>
        <taxon>Bacillota</taxon>
        <taxon>Clostridia</taxon>
        <taxon>Eubacteriales</taxon>
        <taxon>Desulfitobacteriaceae</taxon>
        <taxon>Desulfitobacterium</taxon>
    </lineage>
</organism>
<dbReference type="EMBL" id="DUTF01000438">
    <property type="protein sequence ID" value="HHY29051.1"/>
    <property type="molecule type" value="Genomic_DNA"/>
</dbReference>
<gene>
    <name evidence="1" type="ORF">GX523_20340</name>
</gene>
<protein>
    <submittedName>
        <fullName evidence="1">Uncharacterized protein</fullName>
    </submittedName>
</protein>
<sequence length="536" mass="61774">MDIKNKVRKLSRYSSMHLDTSNATEERNQDQFHIDLPVQAEVEAQIEAGIPVIILTGEAGEGKTHIIKRLIQKYGQVGGTVAGYRIVEDFSALGAEGKRTIIQSISDVIRNELSTKTPRYLIAANIGILMRTIMKIDKKLIDFLSDTKRQSHVRSFNFESRNLAEDENGFRRLVEAFYQCDMVDCSDSSCKLQGECPFVNNLKELSKPHAIMNIRILCDAIFLMGGHVTLRELLSFLASLATSGYDCESIVSLDKEQREMLHYTNIFDKRDGVILDKIAPLDPANESSPDDYQLYHSLKNIEAFRRAKRSRFFQNASSTYKSLPVPYLQEYKDIIDRINHEPYYFDITTETGSEFGMLKKGFVRLLDPQETNLQISFFAIPKPVGKRIKTQFMIDFNKLTMIWHHPQWKTSLVDCEIKLPISIKEFCLSVLCEGDKSQDDNEEIDLITQKINFDLYRQICLARDQYVLPQLASALNKYGLQQFFMKILMRYPEFSEKVNIIFDSSKALCNFEMSFYRQSRALLRAQQKKVVLIKKI</sequence>
<proteinExistence type="predicted"/>
<evidence type="ECO:0000313" key="1">
    <source>
        <dbReference type="EMBL" id="HHY29051.1"/>
    </source>
</evidence>
<name>A0A7C6Z7B0_9FIRM</name>
<dbReference type="AlphaFoldDB" id="A0A7C6Z7B0"/>
<dbReference type="Proteomes" id="UP000553059">
    <property type="component" value="Unassembled WGS sequence"/>
</dbReference>
<reference evidence="1 2" key="1">
    <citation type="journal article" date="2020" name="Biotechnol. Biofuels">
        <title>New insights from the biogas microbiome by comprehensive genome-resolved metagenomics of nearly 1600 species originating from multiple anaerobic digesters.</title>
        <authorList>
            <person name="Campanaro S."/>
            <person name="Treu L."/>
            <person name="Rodriguez-R L.M."/>
            <person name="Kovalovszki A."/>
            <person name="Ziels R.M."/>
            <person name="Maus I."/>
            <person name="Zhu X."/>
            <person name="Kougias P.G."/>
            <person name="Basile A."/>
            <person name="Luo G."/>
            <person name="Schluter A."/>
            <person name="Konstantinidis K.T."/>
            <person name="Angelidaki I."/>
        </authorList>
    </citation>
    <scope>NUCLEOTIDE SEQUENCE [LARGE SCALE GENOMIC DNA]</scope>
    <source>
        <strain evidence="1">AS05jafATM_4</strain>
    </source>
</reference>